<accession>A0AAD3TZE1</accession>
<organism evidence="2 3">
    <name type="scientific">Cutaneotrichosporon spelunceum</name>
    <dbReference type="NCBI Taxonomy" id="1672016"/>
    <lineage>
        <taxon>Eukaryota</taxon>
        <taxon>Fungi</taxon>
        <taxon>Dikarya</taxon>
        <taxon>Basidiomycota</taxon>
        <taxon>Agaricomycotina</taxon>
        <taxon>Tremellomycetes</taxon>
        <taxon>Trichosporonales</taxon>
        <taxon>Trichosporonaceae</taxon>
        <taxon>Cutaneotrichosporon</taxon>
    </lineage>
</organism>
<feature type="compositionally biased region" description="Basic residues" evidence="1">
    <location>
        <begin position="42"/>
        <end position="51"/>
    </location>
</feature>
<name>A0AAD3TZE1_9TREE</name>
<feature type="compositionally biased region" description="Polar residues" evidence="1">
    <location>
        <begin position="28"/>
        <end position="39"/>
    </location>
</feature>
<proteinExistence type="predicted"/>
<gene>
    <name evidence="2" type="ORF">CspeluHIS016_0802180</name>
</gene>
<keyword evidence="3" id="KW-1185">Reference proteome</keyword>
<dbReference type="EMBL" id="BTCM01000008">
    <property type="protein sequence ID" value="GMK59612.1"/>
    <property type="molecule type" value="Genomic_DNA"/>
</dbReference>
<evidence type="ECO:0000313" key="2">
    <source>
        <dbReference type="EMBL" id="GMK59612.1"/>
    </source>
</evidence>
<dbReference type="Proteomes" id="UP001222932">
    <property type="component" value="Unassembled WGS sequence"/>
</dbReference>
<protein>
    <submittedName>
        <fullName evidence="2">Uncharacterized protein</fullName>
    </submittedName>
</protein>
<reference evidence="2" key="2">
    <citation type="submission" date="2023-06" db="EMBL/GenBank/DDBJ databases">
        <authorList>
            <person name="Kobayashi Y."/>
            <person name="Kayamori A."/>
            <person name="Aoki K."/>
            <person name="Shiwa Y."/>
            <person name="Fujita N."/>
            <person name="Sugita T."/>
            <person name="Iwasaki W."/>
            <person name="Tanaka N."/>
            <person name="Takashima M."/>
        </authorList>
    </citation>
    <scope>NUCLEOTIDE SEQUENCE</scope>
    <source>
        <strain evidence="2">HIS016</strain>
    </source>
</reference>
<feature type="region of interest" description="Disordered" evidence="1">
    <location>
        <begin position="92"/>
        <end position="112"/>
    </location>
</feature>
<feature type="region of interest" description="Disordered" evidence="1">
    <location>
        <begin position="1"/>
        <end position="78"/>
    </location>
</feature>
<reference evidence="2" key="1">
    <citation type="journal article" date="2023" name="BMC Genomics">
        <title>Chromosome-level genome assemblies of Cutaneotrichosporon spp. (Trichosporonales, Basidiomycota) reveal imbalanced evolution between nucleotide sequences and chromosome synteny.</title>
        <authorList>
            <person name="Kobayashi Y."/>
            <person name="Kayamori A."/>
            <person name="Aoki K."/>
            <person name="Shiwa Y."/>
            <person name="Matsutani M."/>
            <person name="Fujita N."/>
            <person name="Sugita T."/>
            <person name="Iwasaki W."/>
            <person name="Tanaka N."/>
            <person name="Takashima M."/>
        </authorList>
    </citation>
    <scope>NUCLEOTIDE SEQUENCE</scope>
    <source>
        <strain evidence="2">HIS016</strain>
    </source>
</reference>
<comment type="caution">
    <text evidence="2">The sequence shown here is derived from an EMBL/GenBank/DDBJ whole genome shotgun (WGS) entry which is preliminary data.</text>
</comment>
<evidence type="ECO:0000256" key="1">
    <source>
        <dbReference type="SAM" id="MobiDB-lite"/>
    </source>
</evidence>
<dbReference type="AlphaFoldDB" id="A0AAD3TZE1"/>
<evidence type="ECO:0000313" key="3">
    <source>
        <dbReference type="Proteomes" id="UP001222932"/>
    </source>
</evidence>
<sequence length="129" mass="14239">MRANRLLPLVESQTSTKPPAPKHVPGSKPTNQPSEKPNSTRTRNRGRRRGRGGAGGVGVGESLPKIAPPAQPIKEQPASWEQAFAQMEAQFQKEMTDPHPTSGWDETPKEKHKRLLVERWRVNVVPGAP</sequence>